<comment type="caution">
    <text evidence="2">The sequence shown here is derived from an EMBL/GenBank/DDBJ whole genome shotgun (WGS) entry which is preliminary data.</text>
</comment>
<feature type="region of interest" description="Disordered" evidence="1">
    <location>
        <begin position="122"/>
        <end position="151"/>
    </location>
</feature>
<gene>
    <name evidence="2" type="ORF">Moror_7606</name>
</gene>
<dbReference type="HOGENOM" id="CLU_894542_0_0_1"/>
<dbReference type="AlphaFoldDB" id="V2WKC3"/>
<dbReference type="Proteomes" id="UP000017559">
    <property type="component" value="Unassembled WGS sequence"/>
</dbReference>
<evidence type="ECO:0000256" key="1">
    <source>
        <dbReference type="SAM" id="MobiDB-lite"/>
    </source>
</evidence>
<evidence type="ECO:0000313" key="3">
    <source>
        <dbReference type="Proteomes" id="UP000017559"/>
    </source>
</evidence>
<keyword evidence="3" id="KW-1185">Reference proteome</keyword>
<proteinExistence type="predicted"/>
<reference evidence="2 3" key="1">
    <citation type="journal article" date="2014" name="BMC Genomics">
        <title>Genome and secretome analysis of the hemibiotrophic fungal pathogen, Moniliophthora roreri, which causes frosty pod rot disease of cacao: mechanisms of the biotrophic and necrotrophic phases.</title>
        <authorList>
            <person name="Meinhardt L.W."/>
            <person name="Costa G.G.L."/>
            <person name="Thomazella D.P.T."/>
            <person name="Teixeira P.J.P.L."/>
            <person name="Carazzolle M.F."/>
            <person name="Schuster S.C."/>
            <person name="Carlson J.E."/>
            <person name="Guiltinan M.J."/>
            <person name="Mieczkowski P."/>
            <person name="Farmer A."/>
            <person name="Ramaraj T."/>
            <person name="Crozier J."/>
            <person name="Davis R.E."/>
            <person name="Shao J."/>
            <person name="Melnick R.L."/>
            <person name="Pereira G.A.G."/>
            <person name="Bailey B.A."/>
        </authorList>
    </citation>
    <scope>NUCLEOTIDE SEQUENCE [LARGE SCALE GENOMIC DNA]</scope>
    <source>
        <strain evidence="2 3">MCA 2997</strain>
    </source>
</reference>
<name>V2WKC3_MONRO</name>
<dbReference type="EMBL" id="AWSO01002771">
    <property type="protein sequence ID" value="ESK81006.1"/>
    <property type="molecule type" value="Genomic_DNA"/>
</dbReference>
<dbReference type="OrthoDB" id="2691851at2759"/>
<sequence length="311" mass="34066">MVGNDVNADFLQLAEHITGTTEVGNILAQKPEWDQTPHHLCLPVVDKEGNHISLPNRADHVNPHSWLKEKLLLHTVNLLTSWKKGVTLLLSNKTVKCAIEESLKQLIVENPSGVNILHPLGKAIEPNPLDPDDVEEEDKTTNSPESMPNNRMLGGGFNQELEDVAAEEAGNDTVVSFKKFIVTGGKKVNKVKALAQQLKYRNSPSSTDRLKCVQNVSWYDSTSISSLLVLESGSGLLLMISDPIVSILTCEGQIFLSFGEVIQIELGTEVVEQAPITLLVEDGTMVTYQLLSLVSASVADDKSLTHDWKSK</sequence>
<protein>
    <submittedName>
        <fullName evidence="2">Uncharacterized protein</fullName>
    </submittedName>
</protein>
<dbReference type="KEGG" id="mrr:Moror_7606"/>
<evidence type="ECO:0000313" key="2">
    <source>
        <dbReference type="EMBL" id="ESK81006.1"/>
    </source>
</evidence>
<organism evidence="2 3">
    <name type="scientific">Moniliophthora roreri (strain MCA 2997)</name>
    <name type="common">Cocoa frosty pod rot fungus</name>
    <name type="synonym">Crinipellis roreri</name>
    <dbReference type="NCBI Taxonomy" id="1381753"/>
    <lineage>
        <taxon>Eukaryota</taxon>
        <taxon>Fungi</taxon>
        <taxon>Dikarya</taxon>
        <taxon>Basidiomycota</taxon>
        <taxon>Agaricomycotina</taxon>
        <taxon>Agaricomycetes</taxon>
        <taxon>Agaricomycetidae</taxon>
        <taxon>Agaricales</taxon>
        <taxon>Marasmiineae</taxon>
        <taxon>Marasmiaceae</taxon>
        <taxon>Moniliophthora</taxon>
    </lineage>
</organism>
<accession>V2WKC3</accession>